<evidence type="ECO:0000313" key="13">
    <source>
        <dbReference type="EMBL" id="MBO1323817.1"/>
    </source>
</evidence>
<dbReference type="InterPro" id="IPR002326">
    <property type="entry name" value="Cyt_c1"/>
</dbReference>
<keyword evidence="5 9" id="KW-0479">Metal-binding</keyword>
<dbReference type="Proteomes" id="UP000664073">
    <property type="component" value="Unassembled WGS sequence"/>
</dbReference>
<feature type="binding site" description="covalent" evidence="9">
    <location>
        <position position="81"/>
    </location>
    <ligand>
        <name>heme c</name>
        <dbReference type="ChEBI" id="CHEBI:61717"/>
    </ligand>
</feature>
<evidence type="ECO:0000256" key="9">
    <source>
        <dbReference type="PIRSR" id="PIRSR602326-1"/>
    </source>
</evidence>
<feature type="transmembrane region" description="Helical" evidence="10">
    <location>
        <begin position="242"/>
        <end position="260"/>
    </location>
</feature>
<dbReference type="Gene3D" id="1.10.760.10">
    <property type="entry name" value="Cytochrome c-like domain"/>
    <property type="match status" value="1"/>
</dbReference>
<evidence type="ECO:0000256" key="7">
    <source>
        <dbReference type="ARBA" id="ARBA00023004"/>
    </source>
</evidence>
<evidence type="ECO:0000313" key="14">
    <source>
        <dbReference type="Proteomes" id="UP000664073"/>
    </source>
</evidence>
<dbReference type="InterPro" id="IPR036909">
    <property type="entry name" value="Cyt_c-like_dom_sf"/>
</dbReference>
<keyword evidence="4 10" id="KW-0812">Transmembrane</keyword>
<evidence type="ECO:0000256" key="5">
    <source>
        <dbReference type="ARBA" id="ARBA00022723"/>
    </source>
</evidence>
<feature type="signal peptide" evidence="11">
    <location>
        <begin position="1"/>
        <end position="38"/>
    </location>
</feature>
<dbReference type="PANTHER" id="PTHR10266:SF3">
    <property type="entry name" value="CYTOCHROME C1, HEME PROTEIN, MITOCHONDRIAL"/>
    <property type="match status" value="1"/>
</dbReference>
<evidence type="ECO:0000256" key="8">
    <source>
        <dbReference type="ARBA" id="ARBA00023136"/>
    </source>
</evidence>
<dbReference type="GO" id="GO:0009055">
    <property type="term" value="F:electron transfer activity"/>
    <property type="evidence" value="ECO:0007669"/>
    <property type="project" value="InterPro"/>
</dbReference>
<feature type="binding site" description="covalent" evidence="9">
    <location>
        <position position="82"/>
    </location>
    <ligand>
        <name>heme c</name>
        <dbReference type="ChEBI" id="CHEBI:61717"/>
    </ligand>
</feature>
<dbReference type="Pfam" id="PF02167">
    <property type="entry name" value="Cytochrom_C1"/>
    <property type="match status" value="1"/>
</dbReference>
<dbReference type="PANTHER" id="PTHR10266">
    <property type="entry name" value="CYTOCHROME C1"/>
    <property type="match status" value="1"/>
</dbReference>
<evidence type="ECO:0000256" key="11">
    <source>
        <dbReference type="SAM" id="SignalP"/>
    </source>
</evidence>
<evidence type="ECO:0000256" key="10">
    <source>
        <dbReference type="SAM" id="Phobius"/>
    </source>
</evidence>
<comment type="cofactor">
    <cofactor evidence="9">
        <name>heme c</name>
        <dbReference type="ChEBI" id="CHEBI:61717"/>
    </cofactor>
    <text evidence="9">Binds 1 heme c group covalently per subunit.</text>
</comment>
<evidence type="ECO:0000256" key="6">
    <source>
        <dbReference type="ARBA" id="ARBA00022989"/>
    </source>
</evidence>
<comment type="caution">
    <text evidence="13">The sequence shown here is derived from an EMBL/GenBank/DDBJ whole genome shotgun (WGS) entry which is preliminary data.</text>
</comment>
<dbReference type="GO" id="GO:0020037">
    <property type="term" value="F:heme binding"/>
    <property type="evidence" value="ECO:0007669"/>
    <property type="project" value="InterPro"/>
</dbReference>
<keyword evidence="8 10" id="KW-0472">Membrane</keyword>
<evidence type="ECO:0000256" key="1">
    <source>
        <dbReference type="ARBA" id="ARBA00004370"/>
    </source>
</evidence>
<organism evidence="13 14">
    <name type="scientific">Acetobacter garciniae</name>
    <dbReference type="NCBI Taxonomy" id="2817435"/>
    <lineage>
        <taxon>Bacteria</taxon>
        <taxon>Pseudomonadati</taxon>
        <taxon>Pseudomonadota</taxon>
        <taxon>Alphaproteobacteria</taxon>
        <taxon>Acetobacterales</taxon>
        <taxon>Acetobacteraceae</taxon>
        <taxon>Acetobacter</taxon>
    </lineage>
</organism>
<dbReference type="PRINTS" id="PR00603">
    <property type="entry name" value="CYTOCHROMEC1"/>
</dbReference>
<feature type="binding site" description="covalent" evidence="9">
    <location>
        <position position="78"/>
    </location>
    <ligand>
        <name>heme c</name>
        <dbReference type="ChEBI" id="CHEBI:61717"/>
    </ligand>
</feature>
<reference evidence="13" key="1">
    <citation type="submission" date="2021-03" db="EMBL/GenBank/DDBJ databases">
        <title>The complete genome sequence of Acetobacter sp. TBRC 12339.</title>
        <authorList>
            <person name="Charoenyingcharoen P."/>
            <person name="Yukphan P."/>
        </authorList>
    </citation>
    <scope>NUCLEOTIDE SEQUENCE</scope>
    <source>
        <strain evidence="13">TBRC 12339</strain>
    </source>
</reference>
<evidence type="ECO:0000256" key="3">
    <source>
        <dbReference type="ARBA" id="ARBA00022617"/>
    </source>
</evidence>
<feature type="binding site" description="covalent" evidence="9">
    <location>
        <position position="198"/>
    </location>
    <ligand>
        <name>heme c</name>
        <dbReference type="ChEBI" id="CHEBI:61717"/>
    </ligand>
</feature>
<accession>A0A939KPF1</accession>
<dbReference type="SUPFAM" id="SSF46626">
    <property type="entry name" value="Cytochrome c"/>
    <property type="match status" value="1"/>
</dbReference>
<evidence type="ECO:0000259" key="12">
    <source>
        <dbReference type="PROSITE" id="PS51007"/>
    </source>
</evidence>
<sequence length="270" mass="28718">MAPSITRQKNHARSGRRPVRAAWIACALAVATAPTARAADDTLKPRHAPAQAWSFNGALGQFDLASVQRGYAVFAGVCASCHGLAQVHFSDLTGMGLKAEDVLALAAAWQVPDGPNAQGQLQRRNGRPDDALASPYWGPAAAKAANGGVVPPDLSRIVTVYPGGADRIYALLTGYAPGTPQTGHDFANPYAIGHSTAMPPPLHDGAVHYADGTQPTVQQQARDVTTFLAWVSAPHQDMRRRVGVGAALYLCFLALLFVILKRRIWSDVRK</sequence>
<dbReference type="InterPro" id="IPR009056">
    <property type="entry name" value="Cyt_c-like_dom"/>
</dbReference>
<keyword evidence="11" id="KW-0732">Signal</keyword>
<dbReference type="GO" id="GO:0046872">
    <property type="term" value="F:metal ion binding"/>
    <property type="evidence" value="ECO:0007669"/>
    <property type="project" value="UniProtKB-KW"/>
</dbReference>
<evidence type="ECO:0000256" key="4">
    <source>
        <dbReference type="ARBA" id="ARBA00022692"/>
    </source>
</evidence>
<keyword evidence="6 10" id="KW-1133">Transmembrane helix</keyword>
<dbReference type="GO" id="GO:0016020">
    <property type="term" value="C:membrane"/>
    <property type="evidence" value="ECO:0007669"/>
    <property type="project" value="UniProtKB-SubCell"/>
</dbReference>
<protein>
    <recommendedName>
        <fullName evidence="2">Cytochrome c1</fullName>
    </recommendedName>
</protein>
<keyword evidence="7 9" id="KW-0408">Iron</keyword>
<keyword evidence="14" id="KW-1185">Reference proteome</keyword>
<dbReference type="AlphaFoldDB" id="A0A939KPF1"/>
<proteinExistence type="predicted"/>
<evidence type="ECO:0000256" key="2">
    <source>
        <dbReference type="ARBA" id="ARBA00016165"/>
    </source>
</evidence>
<feature type="chain" id="PRO_5037692374" description="Cytochrome c1" evidence="11">
    <location>
        <begin position="39"/>
        <end position="270"/>
    </location>
</feature>
<dbReference type="PROSITE" id="PS51007">
    <property type="entry name" value="CYTC"/>
    <property type="match status" value="1"/>
</dbReference>
<gene>
    <name evidence="13" type="ORF">J2D77_01430</name>
</gene>
<feature type="domain" description="Cytochrome c" evidence="12">
    <location>
        <begin position="65"/>
        <end position="165"/>
    </location>
</feature>
<dbReference type="EMBL" id="JAFVMH010000001">
    <property type="protein sequence ID" value="MBO1323817.1"/>
    <property type="molecule type" value="Genomic_DNA"/>
</dbReference>
<keyword evidence="3 9" id="KW-0349">Heme</keyword>
<name>A0A939KPF1_9PROT</name>
<comment type="subcellular location">
    <subcellularLocation>
        <location evidence="1">Membrane</location>
    </subcellularLocation>
</comment>